<dbReference type="Pfam" id="PF07683">
    <property type="entry name" value="CobW_C"/>
    <property type="match status" value="1"/>
</dbReference>
<dbReference type="SMART" id="SM00833">
    <property type="entry name" value="CobW_C"/>
    <property type="match status" value="1"/>
</dbReference>
<dbReference type="Proteomes" id="UP000709959">
    <property type="component" value="Unassembled WGS sequence"/>
</dbReference>
<dbReference type="SUPFAM" id="SSF52540">
    <property type="entry name" value="P-loop containing nucleoside triphosphate hydrolases"/>
    <property type="match status" value="1"/>
</dbReference>
<organism evidence="8 9">
    <name type="scientific">Candidatus Geothrix odensensis</name>
    <dbReference type="NCBI Taxonomy" id="2954440"/>
    <lineage>
        <taxon>Bacteria</taxon>
        <taxon>Pseudomonadati</taxon>
        <taxon>Acidobacteriota</taxon>
        <taxon>Holophagae</taxon>
        <taxon>Holophagales</taxon>
        <taxon>Holophagaceae</taxon>
        <taxon>Geothrix</taxon>
    </lineage>
</organism>
<keyword evidence="2" id="KW-0378">Hydrolase</keyword>
<evidence type="ECO:0000256" key="2">
    <source>
        <dbReference type="ARBA" id="ARBA00022801"/>
    </source>
</evidence>
<dbReference type="AlphaFoldDB" id="A0A936F4J9"/>
<reference evidence="8 9" key="1">
    <citation type="submission" date="2020-10" db="EMBL/GenBank/DDBJ databases">
        <title>Connecting structure to function with the recovery of over 1000 high-quality activated sludge metagenome-assembled genomes encoding full-length rRNA genes using long-read sequencing.</title>
        <authorList>
            <person name="Singleton C.M."/>
            <person name="Petriglieri F."/>
            <person name="Kristensen J.M."/>
            <person name="Kirkegaard R.H."/>
            <person name="Michaelsen T.Y."/>
            <person name="Andersen M.H."/>
            <person name="Karst S.M."/>
            <person name="Dueholm M.S."/>
            <person name="Nielsen P.H."/>
            <person name="Albertsen M."/>
        </authorList>
    </citation>
    <scope>NUCLEOTIDE SEQUENCE [LARGE SCALE GENOMIC DNA]</scope>
    <source>
        <strain evidence="8">OdNE_18-Q3-R46-58_MAXAC.008</strain>
    </source>
</reference>
<dbReference type="Gene3D" id="3.40.50.300">
    <property type="entry name" value="P-loop containing nucleotide triphosphate hydrolases"/>
    <property type="match status" value="1"/>
</dbReference>
<dbReference type="InterPro" id="IPR011629">
    <property type="entry name" value="CobW-like_C"/>
</dbReference>
<protein>
    <submittedName>
        <fullName evidence="8">GTP-binding protein</fullName>
    </submittedName>
</protein>
<dbReference type="InterPro" id="IPR051316">
    <property type="entry name" value="Zinc-reg_GTPase_activator"/>
</dbReference>
<evidence type="ECO:0000313" key="9">
    <source>
        <dbReference type="Proteomes" id="UP000709959"/>
    </source>
</evidence>
<sequence length="338" mass="36006">MDGRAPLDILIVTGPLGAGKTTVVNHLLKAEVAAGRRVAVLINEFGAISVDGALVDAERPELAGVENLVNGCVCCSLRDDVVATLRAWCDQPEGLRPERVVLETTGLADPTDLLDLEHEPALEGRLRLAGLLTVISCLTPVDHLQTKPLLHRQTALASLVHLSKADLDPSAAVAWEGEVRSAFRHIPLVLTRHGVAPEGSPDPWLGDLRPLPEGWAASAPTSFSEARSLSLAWDHPVDPAALEALLLAPPTVGEVLRAKGVCAFSGWTVRNDGSDRWAFQLADGRLEISPLPLRADGSAPDCMAVVIGTNLDPALWKRDLRDLEVPPAGARRKVVLKG</sequence>
<keyword evidence="1" id="KW-0547">Nucleotide-binding</keyword>
<name>A0A936F4J9_9BACT</name>
<evidence type="ECO:0000259" key="7">
    <source>
        <dbReference type="SMART" id="SM00833"/>
    </source>
</evidence>
<comment type="similarity">
    <text evidence="4">Belongs to the SIMIBI class G3E GTPase family. ZNG1 subfamily.</text>
</comment>
<dbReference type="InterPro" id="IPR027417">
    <property type="entry name" value="P-loop_NTPase"/>
</dbReference>
<evidence type="ECO:0000256" key="1">
    <source>
        <dbReference type="ARBA" id="ARBA00022741"/>
    </source>
</evidence>
<evidence type="ECO:0000256" key="4">
    <source>
        <dbReference type="ARBA" id="ARBA00034320"/>
    </source>
</evidence>
<accession>A0A936F4J9</accession>
<evidence type="ECO:0000256" key="5">
    <source>
        <dbReference type="ARBA" id="ARBA00045658"/>
    </source>
</evidence>
<dbReference type="GO" id="GO:0000166">
    <property type="term" value="F:nucleotide binding"/>
    <property type="evidence" value="ECO:0007669"/>
    <property type="project" value="UniProtKB-KW"/>
</dbReference>
<comment type="function">
    <text evidence="5">Zinc chaperone that directly transfers zinc cofactor to target proteins, thereby activating them. Zinc is transferred from the CXCC motif in the GTPase domain to the zinc binding site in target proteins in a process requiring GTP hydrolysis.</text>
</comment>
<dbReference type="EMBL" id="JADKCH010000033">
    <property type="protein sequence ID" value="MBK8573928.1"/>
    <property type="molecule type" value="Genomic_DNA"/>
</dbReference>
<proteinExistence type="inferred from homology"/>
<keyword evidence="3" id="KW-0143">Chaperone</keyword>
<evidence type="ECO:0000313" key="8">
    <source>
        <dbReference type="EMBL" id="MBK8573928.1"/>
    </source>
</evidence>
<feature type="domain" description="CobW C-terminal" evidence="7">
    <location>
        <begin position="226"/>
        <end position="324"/>
    </location>
</feature>
<dbReference type="Gene3D" id="3.30.1220.10">
    <property type="entry name" value="CobW-like, C-terminal domain"/>
    <property type="match status" value="1"/>
</dbReference>
<evidence type="ECO:0000256" key="3">
    <source>
        <dbReference type="ARBA" id="ARBA00023186"/>
    </source>
</evidence>
<dbReference type="SUPFAM" id="SSF90002">
    <property type="entry name" value="Hypothetical protein YjiA, C-terminal domain"/>
    <property type="match status" value="1"/>
</dbReference>
<dbReference type="GO" id="GO:0016787">
    <property type="term" value="F:hydrolase activity"/>
    <property type="evidence" value="ECO:0007669"/>
    <property type="project" value="UniProtKB-KW"/>
</dbReference>
<evidence type="ECO:0000256" key="6">
    <source>
        <dbReference type="ARBA" id="ARBA00049117"/>
    </source>
</evidence>
<dbReference type="Pfam" id="PF02492">
    <property type="entry name" value="cobW"/>
    <property type="match status" value="1"/>
</dbReference>
<comment type="catalytic activity">
    <reaction evidence="6">
        <text>GTP + H2O = GDP + phosphate + H(+)</text>
        <dbReference type="Rhea" id="RHEA:19669"/>
        <dbReference type="ChEBI" id="CHEBI:15377"/>
        <dbReference type="ChEBI" id="CHEBI:15378"/>
        <dbReference type="ChEBI" id="CHEBI:37565"/>
        <dbReference type="ChEBI" id="CHEBI:43474"/>
        <dbReference type="ChEBI" id="CHEBI:58189"/>
    </reaction>
    <physiologicalReaction direction="left-to-right" evidence="6">
        <dbReference type="Rhea" id="RHEA:19670"/>
    </physiologicalReaction>
</comment>
<dbReference type="InterPro" id="IPR003495">
    <property type="entry name" value="CobW/HypB/UreG_nucleotide-bd"/>
</dbReference>
<dbReference type="GO" id="GO:0005737">
    <property type="term" value="C:cytoplasm"/>
    <property type="evidence" value="ECO:0007669"/>
    <property type="project" value="TreeGrafter"/>
</dbReference>
<dbReference type="InterPro" id="IPR036627">
    <property type="entry name" value="CobW-likC_sf"/>
</dbReference>
<dbReference type="PANTHER" id="PTHR13748:SF62">
    <property type="entry name" value="COBW DOMAIN-CONTAINING PROTEIN"/>
    <property type="match status" value="1"/>
</dbReference>
<comment type="caution">
    <text evidence="8">The sequence shown here is derived from an EMBL/GenBank/DDBJ whole genome shotgun (WGS) entry which is preliminary data.</text>
</comment>
<dbReference type="CDD" id="cd03112">
    <property type="entry name" value="CobW-like"/>
    <property type="match status" value="1"/>
</dbReference>
<gene>
    <name evidence="8" type="ORF">IPN91_15200</name>
</gene>
<dbReference type="PANTHER" id="PTHR13748">
    <property type="entry name" value="COBW-RELATED"/>
    <property type="match status" value="1"/>
</dbReference>